<name>A0A8J7GK42_9ACTN</name>
<evidence type="ECO:0000313" key="2">
    <source>
        <dbReference type="Proteomes" id="UP000622552"/>
    </source>
</evidence>
<gene>
    <name evidence="1" type="ORF">IW245_004486</name>
</gene>
<evidence type="ECO:0000313" key="1">
    <source>
        <dbReference type="EMBL" id="MBG6138292.1"/>
    </source>
</evidence>
<accession>A0A8J7GK42</accession>
<comment type="caution">
    <text evidence="1">The sequence shown here is derived from an EMBL/GenBank/DDBJ whole genome shotgun (WGS) entry which is preliminary data.</text>
</comment>
<keyword evidence="2" id="KW-1185">Reference proteome</keyword>
<reference evidence="1" key="1">
    <citation type="submission" date="2020-11" db="EMBL/GenBank/DDBJ databases">
        <title>Sequencing the genomes of 1000 actinobacteria strains.</title>
        <authorList>
            <person name="Klenk H.-P."/>
        </authorList>
    </citation>
    <scope>NUCLEOTIDE SEQUENCE</scope>
    <source>
        <strain evidence="1">DSM 45356</strain>
    </source>
</reference>
<proteinExistence type="predicted"/>
<protein>
    <submittedName>
        <fullName evidence="1">Arc/MetJ-type ribon-helix-helix transcriptional regulator</fullName>
    </submittedName>
</protein>
<dbReference type="AlphaFoldDB" id="A0A8J7GK42"/>
<dbReference type="RefSeq" id="WP_197005068.1">
    <property type="nucleotide sequence ID" value="NZ_BONS01000017.1"/>
</dbReference>
<organism evidence="1 2">
    <name type="scientific">Longispora fulva</name>
    <dbReference type="NCBI Taxonomy" id="619741"/>
    <lineage>
        <taxon>Bacteria</taxon>
        <taxon>Bacillati</taxon>
        <taxon>Actinomycetota</taxon>
        <taxon>Actinomycetes</taxon>
        <taxon>Micromonosporales</taxon>
        <taxon>Micromonosporaceae</taxon>
        <taxon>Longispora</taxon>
    </lineage>
</organism>
<dbReference type="EMBL" id="JADOUF010000001">
    <property type="protein sequence ID" value="MBG6138292.1"/>
    <property type="molecule type" value="Genomic_DNA"/>
</dbReference>
<dbReference type="Proteomes" id="UP000622552">
    <property type="component" value="Unassembled WGS sequence"/>
</dbReference>
<sequence length="125" mass="13486">MTVESAASLPPRVGDADLVRLLALYRELVASPELNERLEAVLSPSDNVRPLCRARDVSFSMPEELTAAVQRRVGRGAFSQYVTQAVAKQLEMDLLAELSAILETEHGPVSEQALAEAGAGWPDAQ</sequence>